<proteinExistence type="predicted"/>
<keyword evidence="1" id="KW-1133">Transmembrane helix</keyword>
<evidence type="ECO:0000313" key="2">
    <source>
        <dbReference type="EMBL" id="MBX59583.1"/>
    </source>
</evidence>
<protein>
    <submittedName>
        <fullName evidence="2">Uncharacterized protein</fullName>
    </submittedName>
</protein>
<accession>A0A2P2PY26</accession>
<dbReference type="AlphaFoldDB" id="A0A2P2PY26"/>
<sequence length="54" mass="6147">MVSFAYNFTNIIGFFHPEFLISLGITGGLPILVLRFILILWYIFLDPLILGSET</sequence>
<keyword evidence="1" id="KW-0812">Transmembrane</keyword>
<dbReference type="EMBL" id="GGEC01079099">
    <property type="protein sequence ID" value="MBX59583.1"/>
    <property type="molecule type" value="Transcribed_RNA"/>
</dbReference>
<keyword evidence="1" id="KW-0472">Membrane</keyword>
<evidence type="ECO:0000256" key="1">
    <source>
        <dbReference type="SAM" id="Phobius"/>
    </source>
</evidence>
<feature type="transmembrane region" description="Helical" evidence="1">
    <location>
        <begin position="20"/>
        <end position="44"/>
    </location>
</feature>
<reference evidence="2" key="1">
    <citation type="submission" date="2018-02" db="EMBL/GenBank/DDBJ databases">
        <title>Rhizophora mucronata_Transcriptome.</title>
        <authorList>
            <person name="Meera S.P."/>
            <person name="Sreeshan A."/>
            <person name="Augustine A."/>
        </authorList>
    </citation>
    <scope>NUCLEOTIDE SEQUENCE</scope>
    <source>
        <tissue evidence="2">Leaf</tissue>
    </source>
</reference>
<name>A0A2P2PY26_RHIMU</name>
<organism evidence="2">
    <name type="scientific">Rhizophora mucronata</name>
    <name type="common">Asiatic mangrove</name>
    <dbReference type="NCBI Taxonomy" id="61149"/>
    <lineage>
        <taxon>Eukaryota</taxon>
        <taxon>Viridiplantae</taxon>
        <taxon>Streptophyta</taxon>
        <taxon>Embryophyta</taxon>
        <taxon>Tracheophyta</taxon>
        <taxon>Spermatophyta</taxon>
        <taxon>Magnoliopsida</taxon>
        <taxon>eudicotyledons</taxon>
        <taxon>Gunneridae</taxon>
        <taxon>Pentapetalae</taxon>
        <taxon>rosids</taxon>
        <taxon>fabids</taxon>
        <taxon>Malpighiales</taxon>
        <taxon>Rhizophoraceae</taxon>
        <taxon>Rhizophora</taxon>
    </lineage>
</organism>